<sequence length="204" mass="23559">MTKKLNLVDFFPKSKLKVKETLIDKPKFPFIDGHSHLQLLGGNWIDRPVEDLLTMMNNSNIRAIVDLDGLDNDSILFAHIEKFKAKAPDRFYHMGGVDWTKWKEKRTDVNIAIYLFKLAIQDKFDKAYTISGDSDLIPSIEAVKTLFPHKQIGVIIPIGRRAELLKQKCDFHMKIKEKHLKSSILPDIIPLKDNKKLVCPKSWH</sequence>
<evidence type="ECO:0000313" key="2">
    <source>
        <dbReference type="EMBL" id="GAG63450.1"/>
    </source>
</evidence>
<dbReference type="AlphaFoldDB" id="X0Z2L4"/>
<proteinExistence type="predicted"/>
<feature type="domain" description="NYN" evidence="1">
    <location>
        <begin position="101"/>
        <end position="170"/>
    </location>
</feature>
<protein>
    <recommendedName>
        <fullName evidence="1">NYN domain-containing protein</fullName>
    </recommendedName>
</protein>
<accession>X0Z2L4</accession>
<dbReference type="InterPro" id="IPR021139">
    <property type="entry name" value="NYN"/>
</dbReference>
<evidence type="ECO:0000259" key="1">
    <source>
        <dbReference type="Pfam" id="PF01936"/>
    </source>
</evidence>
<dbReference type="Pfam" id="PF01936">
    <property type="entry name" value="NYN"/>
    <property type="match status" value="1"/>
</dbReference>
<dbReference type="EMBL" id="BART01000074">
    <property type="protein sequence ID" value="GAG63450.1"/>
    <property type="molecule type" value="Genomic_DNA"/>
</dbReference>
<dbReference type="GO" id="GO:0004540">
    <property type="term" value="F:RNA nuclease activity"/>
    <property type="evidence" value="ECO:0007669"/>
    <property type="project" value="InterPro"/>
</dbReference>
<name>X0Z2L4_9ZZZZ</name>
<organism evidence="2">
    <name type="scientific">marine sediment metagenome</name>
    <dbReference type="NCBI Taxonomy" id="412755"/>
    <lineage>
        <taxon>unclassified sequences</taxon>
        <taxon>metagenomes</taxon>
        <taxon>ecological metagenomes</taxon>
    </lineage>
</organism>
<dbReference type="CDD" id="cd18722">
    <property type="entry name" value="PIN_NicB-like"/>
    <property type="match status" value="1"/>
</dbReference>
<dbReference type="Gene3D" id="3.40.50.1010">
    <property type="entry name" value="5'-nuclease"/>
    <property type="match status" value="1"/>
</dbReference>
<gene>
    <name evidence="2" type="ORF">S01H4_00520</name>
</gene>
<comment type="caution">
    <text evidence="2">The sequence shown here is derived from an EMBL/GenBank/DDBJ whole genome shotgun (WGS) entry which is preliminary data.</text>
</comment>
<reference evidence="2" key="1">
    <citation type="journal article" date="2014" name="Front. Microbiol.">
        <title>High frequency of phylogenetically diverse reductive dehalogenase-homologous genes in deep subseafloor sedimentary metagenomes.</title>
        <authorList>
            <person name="Kawai M."/>
            <person name="Futagami T."/>
            <person name="Toyoda A."/>
            <person name="Takaki Y."/>
            <person name="Nishi S."/>
            <person name="Hori S."/>
            <person name="Arai W."/>
            <person name="Tsubouchi T."/>
            <person name="Morono Y."/>
            <person name="Uchiyama I."/>
            <person name="Ito T."/>
            <person name="Fujiyama A."/>
            <person name="Inagaki F."/>
            <person name="Takami H."/>
        </authorList>
    </citation>
    <scope>NUCLEOTIDE SEQUENCE</scope>
    <source>
        <strain evidence="2">Expedition CK06-06</strain>
    </source>
</reference>